<keyword evidence="3" id="KW-1185">Reference proteome</keyword>
<reference evidence="2 3" key="1">
    <citation type="journal article" date="2019" name="Sci. Rep.">
        <title>A multi-omics analysis of the grapevine pathogen Lasiodiplodia theobromae reveals that temperature affects the expression of virulence- and pathogenicity-related genes.</title>
        <authorList>
            <person name="Felix C."/>
            <person name="Meneses R."/>
            <person name="Goncalves M.F.M."/>
            <person name="Tilleman L."/>
            <person name="Duarte A.S."/>
            <person name="Jorrin-Novo J.V."/>
            <person name="Van de Peer Y."/>
            <person name="Deforce D."/>
            <person name="Van Nieuwerburgh F."/>
            <person name="Esteves A.C."/>
            <person name="Alves A."/>
        </authorList>
    </citation>
    <scope>NUCLEOTIDE SEQUENCE [LARGE SCALE GENOMIC DNA]</scope>
    <source>
        <strain evidence="2 3">LA-SOL3</strain>
    </source>
</reference>
<protein>
    <submittedName>
        <fullName evidence="2">Uncharacterized protein</fullName>
    </submittedName>
</protein>
<dbReference type="Proteomes" id="UP000325902">
    <property type="component" value="Unassembled WGS sequence"/>
</dbReference>
<sequence length="258" mass="27201">MFVPENITAQVGDVVKFEFWPTNNSVARSDFGYPCIPYELTGTSRAESSFWSGFQPIVANLAQVNITELPAYYIVINRVTPLWFYNSAPDACIKYQMVGVINPVSRSPSPPPILPSPPPIPSFFLNVRLTNRPGFVQHQASPTQLAVQKRAAAAATLALSPGEALPQGSTLSSSSSSTPNATASATPTSTPSSSKSVSPGAIAGIAIGCLVSSALVGAGICPYAVSPPWTPPPVWHAQTGRQAVVSELSAYGELRKDQ</sequence>
<evidence type="ECO:0000256" key="1">
    <source>
        <dbReference type="SAM" id="MobiDB-lite"/>
    </source>
</evidence>
<name>A0A5N5D2G9_9PEZI</name>
<evidence type="ECO:0000313" key="3">
    <source>
        <dbReference type="Proteomes" id="UP000325902"/>
    </source>
</evidence>
<organism evidence="2 3">
    <name type="scientific">Lasiodiplodia theobromae</name>
    <dbReference type="NCBI Taxonomy" id="45133"/>
    <lineage>
        <taxon>Eukaryota</taxon>
        <taxon>Fungi</taxon>
        <taxon>Dikarya</taxon>
        <taxon>Ascomycota</taxon>
        <taxon>Pezizomycotina</taxon>
        <taxon>Dothideomycetes</taxon>
        <taxon>Dothideomycetes incertae sedis</taxon>
        <taxon>Botryosphaeriales</taxon>
        <taxon>Botryosphaeriaceae</taxon>
        <taxon>Lasiodiplodia</taxon>
    </lineage>
</organism>
<dbReference type="CDD" id="cd00920">
    <property type="entry name" value="Cupredoxin"/>
    <property type="match status" value="1"/>
</dbReference>
<feature type="region of interest" description="Disordered" evidence="1">
    <location>
        <begin position="163"/>
        <end position="197"/>
    </location>
</feature>
<dbReference type="Gene3D" id="2.60.40.420">
    <property type="entry name" value="Cupredoxins - blue copper proteins"/>
    <property type="match status" value="1"/>
</dbReference>
<dbReference type="EMBL" id="VCHE01000090">
    <property type="protein sequence ID" value="KAB2571878.1"/>
    <property type="molecule type" value="Genomic_DNA"/>
</dbReference>
<proteinExistence type="predicted"/>
<dbReference type="AlphaFoldDB" id="A0A5N5D2G9"/>
<evidence type="ECO:0000313" key="2">
    <source>
        <dbReference type="EMBL" id="KAB2571878.1"/>
    </source>
</evidence>
<gene>
    <name evidence="2" type="ORF">DBV05_g9449</name>
</gene>
<dbReference type="PANTHER" id="PTHR34883">
    <property type="entry name" value="SERINE-RICH PROTEIN, PUTATIVE-RELATED-RELATED"/>
    <property type="match status" value="1"/>
</dbReference>
<dbReference type="OrthoDB" id="2331100at2759"/>
<dbReference type="InterPro" id="IPR008972">
    <property type="entry name" value="Cupredoxin"/>
</dbReference>
<dbReference type="SUPFAM" id="SSF49503">
    <property type="entry name" value="Cupredoxins"/>
    <property type="match status" value="1"/>
</dbReference>
<comment type="caution">
    <text evidence="2">The sequence shown here is derived from an EMBL/GenBank/DDBJ whole genome shotgun (WGS) entry which is preliminary data.</text>
</comment>
<dbReference type="PANTHER" id="PTHR34883:SF8">
    <property type="entry name" value="EXTRACELLULAR SERINE-RICH PROTEIN (AFU_ORTHOLOGUE AFUA_6G00670)"/>
    <property type="match status" value="1"/>
</dbReference>
<accession>A0A5N5D2G9</accession>
<dbReference type="InterPro" id="IPR052953">
    <property type="entry name" value="Ser-rich/MCO-related"/>
</dbReference>